<dbReference type="Gene3D" id="1.20.1070.10">
    <property type="entry name" value="Rhodopsin 7-helix transmembrane proteins"/>
    <property type="match status" value="1"/>
</dbReference>
<accession>A0A8C6TY86</accession>
<dbReference type="PANTHER" id="PTHR24226:SF0">
    <property type="entry name" value="G-PROTEIN COUPLED RECEPTOR 182"/>
    <property type="match status" value="1"/>
</dbReference>
<keyword evidence="3 9" id="KW-0812">Transmembrane</keyword>
<dbReference type="SUPFAM" id="SSF81321">
    <property type="entry name" value="Family A G protein-coupled receptor-like"/>
    <property type="match status" value="1"/>
</dbReference>
<keyword evidence="4 10" id="KW-1133">Transmembrane helix</keyword>
<feature type="transmembrane region" description="Helical" evidence="10">
    <location>
        <begin position="389"/>
        <end position="411"/>
    </location>
</feature>
<dbReference type="PROSITE" id="PS00237">
    <property type="entry name" value="G_PROTEIN_RECEP_F1_1"/>
    <property type="match status" value="1"/>
</dbReference>
<feature type="transmembrane region" description="Helical" evidence="10">
    <location>
        <begin position="178"/>
        <end position="200"/>
    </location>
</feature>
<evidence type="ECO:0000256" key="2">
    <source>
        <dbReference type="ARBA" id="ARBA00022475"/>
    </source>
</evidence>
<evidence type="ECO:0000259" key="11">
    <source>
        <dbReference type="PROSITE" id="PS50262"/>
    </source>
</evidence>
<dbReference type="AlphaFoldDB" id="A0A8C6TY86"/>
<keyword evidence="13" id="KW-1185">Reference proteome</keyword>
<keyword evidence="2" id="KW-1003">Cell membrane</keyword>
<feature type="transmembrane region" description="Helical" evidence="10">
    <location>
        <begin position="220"/>
        <end position="239"/>
    </location>
</feature>
<keyword evidence="5 9" id="KW-0297">G-protein coupled receptor</keyword>
<reference evidence="12" key="1">
    <citation type="submission" date="2025-08" db="UniProtKB">
        <authorList>
            <consortium name="Ensembl"/>
        </authorList>
    </citation>
    <scope>IDENTIFICATION</scope>
</reference>
<proteinExistence type="inferred from homology"/>
<dbReference type="Proteomes" id="UP000694523">
    <property type="component" value="Unplaced"/>
</dbReference>
<dbReference type="GO" id="GO:0005886">
    <property type="term" value="C:plasma membrane"/>
    <property type="evidence" value="ECO:0007669"/>
    <property type="project" value="UniProtKB-SubCell"/>
</dbReference>
<feature type="transmembrane region" description="Helical" evidence="10">
    <location>
        <begin position="304"/>
        <end position="331"/>
    </location>
</feature>
<feature type="transmembrane region" description="Helical" evidence="10">
    <location>
        <begin position="352"/>
        <end position="373"/>
    </location>
</feature>
<organism evidence="12 13">
    <name type="scientific">Neogobius melanostomus</name>
    <name type="common">round goby</name>
    <dbReference type="NCBI Taxonomy" id="47308"/>
    <lineage>
        <taxon>Eukaryota</taxon>
        <taxon>Metazoa</taxon>
        <taxon>Chordata</taxon>
        <taxon>Craniata</taxon>
        <taxon>Vertebrata</taxon>
        <taxon>Euteleostomi</taxon>
        <taxon>Actinopterygii</taxon>
        <taxon>Neopterygii</taxon>
        <taxon>Teleostei</taxon>
        <taxon>Neoteleostei</taxon>
        <taxon>Acanthomorphata</taxon>
        <taxon>Gobiaria</taxon>
        <taxon>Gobiiformes</taxon>
        <taxon>Gobioidei</taxon>
        <taxon>Gobiidae</taxon>
        <taxon>Benthophilinae</taxon>
        <taxon>Neogobiini</taxon>
        <taxon>Neogobius</taxon>
    </lineage>
</organism>
<evidence type="ECO:0000256" key="4">
    <source>
        <dbReference type="ARBA" id="ARBA00022989"/>
    </source>
</evidence>
<feature type="domain" description="G-protein coupled receptors family 1 profile" evidence="11">
    <location>
        <begin position="160"/>
        <end position="412"/>
    </location>
</feature>
<evidence type="ECO:0000256" key="1">
    <source>
        <dbReference type="ARBA" id="ARBA00004651"/>
    </source>
</evidence>
<comment type="subcellular location">
    <subcellularLocation>
        <location evidence="1">Cell membrane</location>
        <topology evidence="1">Multi-pass membrane protein</topology>
    </subcellularLocation>
</comment>
<feature type="transmembrane region" description="Helical" evidence="10">
    <location>
        <begin position="260"/>
        <end position="278"/>
    </location>
</feature>
<evidence type="ECO:0000313" key="13">
    <source>
        <dbReference type="Proteomes" id="UP000694523"/>
    </source>
</evidence>
<dbReference type="InterPro" id="IPR047143">
    <property type="entry name" value="GPER1-like"/>
</dbReference>
<dbReference type="Gene3D" id="3.30.160.60">
    <property type="entry name" value="Classic Zinc Finger"/>
    <property type="match status" value="1"/>
</dbReference>
<evidence type="ECO:0000256" key="7">
    <source>
        <dbReference type="ARBA" id="ARBA00023170"/>
    </source>
</evidence>
<evidence type="ECO:0000256" key="3">
    <source>
        <dbReference type="ARBA" id="ARBA00022692"/>
    </source>
</evidence>
<dbReference type="Pfam" id="PF00001">
    <property type="entry name" value="7tm_1"/>
    <property type="match status" value="1"/>
</dbReference>
<dbReference type="InterPro" id="IPR000276">
    <property type="entry name" value="GPCR_Rhodpsn"/>
</dbReference>
<feature type="transmembrane region" description="Helical" evidence="10">
    <location>
        <begin position="144"/>
        <end position="166"/>
    </location>
</feature>
<dbReference type="PROSITE" id="PS50262">
    <property type="entry name" value="G_PROTEIN_RECEP_F1_2"/>
    <property type="match status" value="1"/>
</dbReference>
<dbReference type="PANTHER" id="PTHR24226">
    <property type="entry name" value="G-PROTEIN COUPLED RECEPTOR 182 AND ESTROGEN RECEPTOR 1"/>
    <property type="match status" value="1"/>
</dbReference>
<keyword evidence="8 9" id="KW-0807">Transducer</keyword>
<reference evidence="12" key="2">
    <citation type="submission" date="2025-09" db="UniProtKB">
        <authorList>
            <consortium name="Ensembl"/>
        </authorList>
    </citation>
    <scope>IDENTIFICATION</scope>
</reference>
<keyword evidence="6 10" id="KW-0472">Membrane</keyword>
<name>A0A8C6TY86_9GOBI</name>
<keyword evidence="7 9" id="KW-0675">Receptor</keyword>
<evidence type="ECO:0000256" key="5">
    <source>
        <dbReference type="ARBA" id="ARBA00023040"/>
    </source>
</evidence>
<dbReference type="PRINTS" id="PR00237">
    <property type="entry name" value="GPCRRHODOPSN"/>
</dbReference>
<comment type="similarity">
    <text evidence="9">Belongs to the G-protein coupled receptor 1 family.</text>
</comment>
<dbReference type="InterPro" id="IPR036236">
    <property type="entry name" value="Znf_C2H2_sf"/>
</dbReference>
<protein>
    <submittedName>
        <fullName evidence="12">G protein-coupled receptor 182</fullName>
    </submittedName>
</protein>
<dbReference type="Ensembl" id="ENSNMLT00000032604.1">
    <property type="protein sequence ID" value="ENSNMLP00000029232.1"/>
    <property type="gene ID" value="ENSNMLG00000018501.1"/>
</dbReference>
<evidence type="ECO:0000256" key="6">
    <source>
        <dbReference type="ARBA" id="ARBA00023136"/>
    </source>
</evidence>
<dbReference type="InterPro" id="IPR017452">
    <property type="entry name" value="GPCR_Rhodpsn_7TM"/>
</dbReference>
<dbReference type="SUPFAM" id="SSF57667">
    <property type="entry name" value="beta-beta-alpha zinc fingers"/>
    <property type="match status" value="1"/>
</dbReference>
<dbReference type="GO" id="GO:0004930">
    <property type="term" value="F:G protein-coupled receptor activity"/>
    <property type="evidence" value="ECO:0007669"/>
    <property type="project" value="UniProtKB-KW"/>
</dbReference>
<evidence type="ECO:0000256" key="9">
    <source>
        <dbReference type="RuleBase" id="RU000688"/>
    </source>
</evidence>
<sequence>MKLPPDPAAVRVHAESHLTEGGQCVVCGLLFTDGEGGLNHVLSHVGVQLYACAMCHAHFSSRAKLLRHTNRASASFSIPPAALSNSAATGPHCELHCAQCGKTLSKDFQTMSAQEHNHSLGFNNDTLWFIYKCTIELDTNNRRVALFLLYLLIFVAGLLENLLVLWVNWRRRHSANGVLFCVLNVSLSDTMMVVTLPFYMMEVTMDKVWLWGRFLCRVTNLIYVVNFYSSSFFLALMTLERYLSLTKPAFPALFPAVGRRRWWLCAGVWLLSLFLALLENAHVDLLEWDEPGCYMLPEQNYSEWYASVAFLKLIFQFLFPSAVIITCNVLIGRAVRAAPDAQDPRDVWLVHVYSLVFVLCWFPFHLVMFLIIIDDLVNQFLFSCNGVEVLYFTFTIVEVLTLFHCVANPILYNFLGKSFRSDLTDTVARYIDREGNAAQLTGAPAEAETQREISTGQSDVDS</sequence>
<evidence type="ECO:0000256" key="10">
    <source>
        <dbReference type="SAM" id="Phobius"/>
    </source>
</evidence>
<evidence type="ECO:0000313" key="12">
    <source>
        <dbReference type="Ensembl" id="ENSNMLP00000029232.1"/>
    </source>
</evidence>
<evidence type="ECO:0000256" key="8">
    <source>
        <dbReference type="ARBA" id="ARBA00023224"/>
    </source>
</evidence>